<reference evidence="1 2" key="1">
    <citation type="submission" date="2023-05" db="EMBL/GenBank/DDBJ databases">
        <title>Lithophilousrod everest ZFBP1038 complete genpme.</title>
        <authorList>
            <person name="Tian M."/>
        </authorList>
    </citation>
    <scope>NUCLEOTIDE SEQUENCE [LARGE SCALE GENOMIC DNA]</scope>
    <source>
        <strain evidence="1 2">ZFBP1038</strain>
    </source>
</reference>
<proteinExistence type="predicted"/>
<name>A0ABY8QZ66_9MICO</name>
<dbReference type="EMBL" id="CP090958">
    <property type="protein sequence ID" value="WGW13475.1"/>
    <property type="molecule type" value="Genomic_DNA"/>
</dbReference>
<dbReference type="Gene3D" id="3.90.1200.10">
    <property type="match status" value="1"/>
</dbReference>
<keyword evidence="2" id="KW-1185">Reference proteome</keyword>
<accession>A0ABY8QZ66</accession>
<organism evidence="1 2">
    <name type="scientific">Saxibacter everestensis</name>
    <dbReference type="NCBI Taxonomy" id="2909229"/>
    <lineage>
        <taxon>Bacteria</taxon>
        <taxon>Bacillati</taxon>
        <taxon>Actinomycetota</taxon>
        <taxon>Actinomycetes</taxon>
        <taxon>Micrococcales</taxon>
        <taxon>Brevibacteriaceae</taxon>
        <taxon>Saxibacter</taxon>
    </lineage>
</organism>
<protein>
    <submittedName>
        <fullName evidence="1">Phosphotransferase</fullName>
    </submittedName>
</protein>
<dbReference type="RefSeq" id="WP_349640298.1">
    <property type="nucleotide sequence ID" value="NZ_CP090958.1"/>
</dbReference>
<sequence length="378" mass="41706">MSADTRAGRGLAAMWTRARSGAALPLLLKDEALRDWEVKRAWPGRAGELVVELHAMQDGQTVQQITAGRIFADGTHAIDPPGTDPRLNSLSRFAADGQVIVHRRGKRAVVRRGEGSYVKVVRRNQAEELADQSRLAAKLTAGTGFQAPRLLRVADDWIEHAELPGTSLLQLGMSNASVGQWRAVWEQWANAWPRFVAGGREKLTTAVWPPLHDALREAELLDNAVRKAIAFDVFPVPTERLNLAAGRIIDALLRGESDQHVIAHRDLHDKQILVQPGPVGEVPIGLLDFDTTARSEAALDLANLAVHLEFRYAQGLLSAERWRIGRRAIDSACAALDVTPSRFVAYSDATRLRMACLYAYRPRWAGLAVGRILELCRK</sequence>
<dbReference type="InterPro" id="IPR011009">
    <property type="entry name" value="Kinase-like_dom_sf"/>
</dbReference>
<dbReference type="Proteomes" id="UP001209083">
    <property type="component" value="Chromosome"/>
</dbReference>
<evidence type="ECO:0000313" key="2">
    <source>
        <dbReference type="Proteomes" id="UP001209083"/>
    </source>
</evidence>
<gene>
    <name evidence="1" type="ORF">LWF01_06885</name>
</gene>
<dbReference type="SUPFAM" id="SSF56112">
    <property type="entry name" value="Protein kinase-like (PK-like)"/>
    <property type="match status" value="1"/>
</dbReference>
<evidence type="ECO:0000313" key="1">
    <source>
        <dbReference type="EMBL" id="WGW13475.1"/>
    </source>
</evidence>